<sequence>METTVGAVVVARDSSQQTVYCSYPLDYEAPRLRFPWRDSHRMAGATEPPPPPRDVCEPRDEESAGNEPETKRQKGSGKKTKKEEEKRRRGEEEKRRRGGLTMKIEERRGLIPTSTLWFRAAAVRQ</sequence>
<feature type="region of interest" description="Disordered" evidence="1">
    <location>
        <begin position="40"/>
        <end position="106"/>
    </location>
</feature>
<evidence type="ECO:0000313" key="2">
    <source>
        <dbReference type="EMBL" id="TNN30484.1"/>
    </source>
</evidence>
<name>A0A4Z2EQ47_9TELE</name>
<proteinExistence type="predicted"/>
<reference evidence="2 3" key="1">
    <citation type="submission" date="2019-03" db="EMBL/GenBank/DDBJ databases">
        <title>First draft genome of Liparis tanakae, snailfish: a comprehensive survey of snailfish specific genes.</title>
        <authorList>
            <person name="Kim W."/>
            <person name="Song I."/>
            <person name="Jeong J.-H."/>
            <person name="Kim D."/>
            <person name="Kim S."/>
            <person name="Ryu S."/>
            <person name="Song J.Y."/>
            <person name="Lee S.K."/>
        </authorList>
    </citation>
    <scope>NUCLEOTIDE SEQUENCE [LARGE SCALE GENOMIC DNA]</scope>
    <source>
        <tissue evidence="2">Muscle</tissue>
    </source>
</reference>
<gene>
    <name evidence="2" type="ORF">EYF80_059364</name>
</gene>
<protein>
    <submittedName>
        <fullName evidence="2">Uncharacterized protein</fullName>
    </submittedName>
</protein>
<organism evidence="2 3">
    <name type="scientific">Liparis tanakae</name>
    <name type="common">Tanaka's snailfish</name>
    <dbReference type="NCBI Taxonomy" id="230148"/>
    <lineage>
        <taxon>Eukaryota</taxon>
        <taxon>Metazoa</taxon>
        <taxon>Chordata</taxon>
        <taxon>Craniata</taxon>
        <taxon>Vertebrata</taxon>
        <taxon>Euteleostomi</taxon>
        <taxon>Actinopterygii</taxon>
        <taxon>Neopterygii</taxon>
        <taxon>Teleostei</taxon>
        <taxon>Neoteleostei</taxon>
        <taxon>Acanthomorphata</taxon>
        <taxon>Eupercaria</taxon>
        <taxon>Perciformes</taxon>
        <taxon>Cottioidei</taxon>
        <taxon>Cottales</taxon>
        <taxon>Liparidae</taxon>
        <taxon>Liparis</taxon>
    </lineage>
</organism>
<dbReference type="EMBL" id="SRLO01004440">
    <property type="protein sequence ID" value="TNN30484.1"/>
    <property type="molecule type" value="Genomic_DNA"/>
</dbReference>
<keyword evidence="3" id="KW-1185">Reference proteome</keyword>
<comment type="caution">
    <text evidence="2">The sequence shown here is derived from an EMBL/GenBank/DDBJ whole genome shotgun (WGS) entry which is preliminary data.</text>
</comment>
<dbReference type="Proteomes" id="UP000314294">
    <property type="component" value="Unassembled WGS sequence"/>
</dbReference>
<accession>A0A4Z2EQ47</accession>
<evidence type="ECO:0000313" key="3">
    <source>
        <dbReference type="Proteomes" id="UP000314294"/>
    </source>
</evidence>
<dbReference type="AlphaFoldDB" id="A0A4Z2EQ47"/>
<feature type="compositionally biased region" description="Basic and acidic residues" evidence="1">
    <location>
        <begin position="81"/>
        <end position="95"/>
    </location>
</feature>
<evidence type="ECO:0000256" key="1">
    <source>
        <dbReference type="SAM" id="MobiDB-lite"/>
    </source>
</evidence>
<feature type="compositionally biased region" description="Basic and acidic residues" evidence="1">
    <location>
        <begin position="54"/>
        <end position="72"/>
    </location>
</feature>